<dbReference type="OrthoDB" id="3358371at2759"/>
<evidence type="ECO:0000313" key="5">
    <source>
        <dbReference type="Proteomes" id="UP000235786"/>
    </source>
</evidence>
<gene>
    <name evidence="4" type="ORF">L207DRAFT_620289</name>
</gene>
<sequence length="328" mass="36461">MVEIRTIAVMGATGRQGRGVIDALLFNKGDIEYRVRPLTRSLASKLAKRFEHDYPQLSLVQWRVDDTLSLQKSFEGCYGAFVDSGVLLPREIPLKKWTRAELALGERCRRAAEEAGIKHLIYPTFPSVFNASNGRINIRHFETKHQIALQLKASSVPSTILCPGPFYTDFKDMQYASWDGNTVVFSTPAAPEKRMGWSDPGHDIGWFSRAAFDVGPQFMQGENVPVSGPVFSYEDLASKFSAVTGIKAVYRQCTLEEFGQLEGVDGVKGKEVKALGEWLAVAPDDGACYGTVGMDKLKQAQKVMGVQALSWEQFLERTGWRGPTRQGR</sequence>
<dbReference type="SUPFAM" id="SSF51735">
    <property type="entry name" value="NAD(P)-binding Rossmann-fold domains"/>
    <property type="match status" value="1"/>
</dbReference>
<dbReference type="STRING" id="1149755.A0A2J6RWN5"/>
<dbReference type="PANTHER" id="PTHR42748:SF7">
    <property type="entry name" value="NMRA LIKE REDOX SENSOR 1-RELATED"/>
    <property type="match status" value="1"/>
</dbReference>
<dbReference type="Gene3D" id="3.40.50.720">
    <property type="entry name" value="NAD(P)-binding Rossmann-like Domain"/>
    <property type="match status" value="1"/>
</dbReference>
<protein>
    <submittedName>
        <fullName evidence="4">NAD(P)-binding protein</fullName>
    </submittedName>
</protein>
<dbReference type="AlphaFoldDB" id="A0A2J6RWN5"/>
<evidence type="ECO:0000259" key="3">
    <source>
        <dbReference type="Pfam" id="PF05368"/>
    </source>
</evidence>
<evidence type="ECO:0000313" key="4">
    <source>
        <dbReference type="EMBL" id="PMD42928.1"/>
    </source>
</evidence>
<keyword evidence="5" id="KW-1185">Reference proteome</keyword>
<keyword evidence="2" id="KW-0521">NADP</keyword>
<dbReference type="EMBL" id="KZ613942">
    <property type="protein sequence ID" value="PMD42928.1"/>
    <property type="molecule type" value="Genomic_DNA"/>
</dbReference>
<evidence type="ECO:0000256" key="1">
    <source>
        <dbReference type="ARBA" id="ARBA00006328"/>
    </source>
</evidence>
<accession>A0A2J6RWN5</accession>
<dbReference type="Pfam" id="PF05368">
    <property type="entry name" value="NmrA"/>
    <property type="match status" value="1"/>
</dbReference>
<name>A0A2J6RWN5_HYAVF</name>
<dbReference type="Proteomes" id="UP000235786">
    <property type="component" value="Unassembled WGS sequence"/>
</dbReference>
<feature type="domain" description="NmrA-like" evidence="3">
    <location>
        <begin position="5"/>
        <end position="261"/>
    </location>
</feature>
<dbReference type="Gene3D" id="3.90.25.10">
    <property type="entry name" value="UDP-galactose 4-epimerase, domain 1"/>
    <property type="match status" value="1"/>
</dbReference>
<dbReference type="PANTHER" id="PTHR42748">
    <property type="entry name" value="NITROGEN METABOLITE REPRESSION PROTEIN NMRA FAMILY MEMBER"/>
    <property type="match status" value="1"/>
</dbReference>
<proteinExistence type="inferred from homology"/>
<organism evidence="4 5">
    <name type="scientific">Hyaloscypha variabilis (strain UAMH 11265 / GT02V1 / F)</name>
    <name type="common">Meliniomyces variabilis</name>
    <dbReference type="NCBI Taxonomy" id="1149755"/>
    <lineage>
        <taxon>Eukaryota</taxon>
        <taxon>Fungi</taxon>
        <taxon>Dikarya</taxon>
        <taxon>Ascomycota</taxon>
        <taxon>Pezizomycotina</taxon>
        <taxon>Leotiomycetes</taxon>
        <taxon>Helotiales</taxon>
        <taxon>Hyaloscyphaceae</taxon>
        <taxon>Hyaloscypha</taxon>
        <taxon>Hyaloscypha variabilis</taxon>
    </lineage>
</organism>
<comment type="similarity">
    <text evidence="1">Belongs to the NmrA-type oxidoreductase family.</text>
</comment>
<reference evidence="4 5" key="1">
    <citation type="submission" date="2016-04" db="EMBL/GenBank/DDBJ databases">
        <title>A degradative enzymes factory behind the ericoid mycorrhizal symbiosis.</title>
        <authorList>
            <consortium name="DOE Joint Genome Institute"/>
            <person name="Martino E."/>
            <person name="Morin E."/>
            <person name="Grelet G."/>
            <person name="Kuo A."/>
            <person name="Kohler A."/>
            <person name="Daghino S."/>
            <person name="Barry K."/>
            <person name="Choi C."/>
            <person name="Cichocki N."/>
            <person name="Clum A."/>
            <person name="Copeland A."/>
            <person name="Hainaut M."/>
            <person name="Haridas S."/>
            <person name="Labutti K."/>
            <person name="Lindquist E."/>
            <person name="Lipzen A."/>
            <person name="Khouja H.-R."/>
            <person name="Murat C."/>
            <person name="Ohm R."/>
            <person name="Olson A."/>
            <person name="Spatafora J."/>
            <person name="Veneault-Fourrey C."/>
            <person name="Henrissat B."/>
            <person name="Grigoriev I."/>
            <person name="Martin F."/>
            <person name="Perotto S."/>
        </authorList>
    </citation>
    <scope>NUCLEOTIDE SEQUENCE [LARGE SCALE GENOMIC DNA]</scope>
    <source>
        <strain evidence="4 5">F</strain>
    </source>
</reference>
<dbReference type="InterPro" id="IPR036291">
    <property type="entry name" value="NAD(P)-bd_dom_sf"/>
</dbReference>
<evidence type="ECO:0000256" key="2">
    <source>
        <dbReference type="ARBA" id="ARBA00022857"/>
    </source>
</evidence>
<dbReference type="InterPro" id="IPR051164">
    <property type="entry name" value="NmrA-like_oxidored"/>
</dbReference>
<dbReference type="InterPro" id="IPR008030">
    <property type="entry name" value="NmrA-like"/>
</dbReference>